<sequence length="244" mass="27775">MISNESVYNLIPGAQEQYVRPPMHKSAFPGTVNPAELPFGCSKLQSTATFGKPDGTNAYRTTEILTKHSKEPILPNPGPPTMKKTYLKPSVPKKDEKPVMGLTSNKNFITSNAIDVILSKPKNVPQEEFRWTDKSDYGKVPLYLKRNKQRVATEKEQLEQYIKIREQPSQNARVSHINPDDRAQLLRHLKIKWQSLNHAYQGLSLCLDTAIKKNRKEELERLLAEVEKDIKTLERGDTVLVVDD</sequence>
<dbReference type="InterPro" id="IPR052102">
    <property type="entry name" value="Enkurin_domain-protein"/>
</dbReference>
<evidence type="ECO:0000256" key="6">
    <source>
        <dbReference type="SAM" id="Coils"/>
    </source>
</evidence>
<feature type="domain" description="Enkurin" evidence="7">
    <location>
        <begin position="146"/>
        <end position="241"/>
    </location>
</feature>
<evidence type="ECO:0000313" key="8">
    <source>
        <dbReference type="EMBL" id="CAD8764024.1"/>
    </source>
</evidence>
<evidence type="ECO:0000256" key="2">
    <source>
        <dbReference type="ARBA" id="ARBA00004245"/>
    </source>
</evidence>
<proteinExistence type="predicted"/>
<protein>
    <recommendedName>
        <fullName evidence="7">Enkurin domain-containing protein</fullName>
    </recommendedName>
</protein>
<reference evidence="8" key="1">
    <citation type="submission" date="2021-01" db="EMBL/GenBank/DDBJ databases">
        <authorList>
            <person name="Corre E."/>
            <person name="Pelletier E."/>
            <person name="Niang G."/>
            <person name="Scheremetjew M."/>
            <person name="Finn R."/>
            <person name="Kale V."/>
            <person name="Holt S."/>
            <person name="Cochrane G."/>
            <person name="Meng A."/>
            <person name="Brown T."/>
            <person name="Cohen L."/>
        </authorList>
    </citation>
    <scope>NUCLEOTIDE SEQUENCE</scope>
    <source>
        <strain evidence="8">SAG 63-3</strain>
    </source>
</reference>
<evidence type="ECO:0000259" key="7">
    <source>
        <dbReference type="PROSITE" id="PS51665"/>
    </source>
</evidence>
<evidence type="ECO:0000256" key="1">
    <source>
        <dbReference type="ARBA" id="ARBA00004138"/>
    </source>
</evidence>
<dbReference type="InterPro" id="IPR027012">
    <property type="entry name" value="Enkurin_dom"/>
</dbReference>
<dbReference type="PANTHER" id="PTHR21490:SF0">
    <property type="entry name" value="ENKURIN"/>
    <property type="match status" value="1"/>
</dbReference>
<dbReference type="GO" id="GO:0005856">
    <property type="term" value="C:cytoskeleton"/>
    <property type="evidence" value="ECO:0007669"/>
    <property type="project" value="UniProtKB-SubCell"/>
</dbReference>
<dbReference type="PROSITE" id="PS51665">
    <property type="entry name" value="ENKURIN"/>
    <property type="match status" value="1"/>
</dbReference>
<dbReference type="Pfam" id="PF13864">
    <property type="entry name" value="Enkurin"/>
    <property type="match status" value="1"/>
</dbReference>
<dbReference type="GO" id="GO:0005929">
    <property type="term" value="C:cilium"/>
    <property type="evidence" value="ECO:0007669"/>
    <property type="project" value="UniProtKB-SubCell"/>
</dbReference>
<keyword evidence="3" id="KW-0963">Cytoplasm</keyword>
<evidence type="ECO:0000256" key="5">
    <source>
        <dbReference type="ARBA" id="ARBA00023273"/>
    </source>
</evidence>
<feature type="coiled-coil region" evidence="6">
    <location>
        <begin position="209"/>
        <end position="236"/>
    </location>
</feature>
<dbReference type="AlphaFoldDB" id="A0A7S0UIU2"/>
<dbReference type="PANTHER" id="PTHR21490">
    <property type="entry name" value="ENKURIN-RELATED"/>
    <property type="match status" value="1"/>
</dbReference>
<accession>A0A7S0UIU2</accession>
<dbReference type="GO" id="GO:0005516">
    <property type="term" value="F:calmodulin binding"/>
    <property type="evidence" value="ECO:0007669"/>
    <property type="project" value="TreeGrafter"/>
</dbReference>
<keyword evidence="5" id="KW-0966">Cell projection</keyword>
<gene>
    <name evidence="8" type="ORF">PPAR00522_LOCUS408</name>
</gene>
<comment type="subcellular location">
    <subcellularLocation>
        <location evidence="1">Cell projection</location>
        <location evidence="1">Cilium</location>
    </subcellularLocation>
    <subcellularLocation>
        <location evidence="2">Cytoplasm</location>
        <location evidence="2">Cytoskeleton</location>
    </subcellularLocation>
</comment>
<evidence type="ECO:0000256" key="4">
    <source>
        <dbReference type="ARBA" id="ARBA00023212"/>
    </source>
</evidence>
<keyword evidence="6" id="KW-0175">Coiled coil</keyword>
<evidence type="ECO:0000256" key="3">
    <source>
        <dbReference type="ARBA" id="ARBA00022490"/>
    </source>
</evidence>
<keyword evidence="4" id="KW-0206">Cytoskeleton</keyword>
<name>A0A7S0UIU2_9CHLO</name>
<dbReference type="EMBL" id="HBFM01000769">
    <property type="protein sequence ID" value="CAD8764024.1"/>
    <property type="molecule type" value="Transcribed_RNA"/>
</dbReference>
<organism evidence="8">
    <name type="scientific">Polytomella parva</name>
    <dbReference type="NCBI Taxonomy" id="51329"/>
    <lineage>
        <taxon>Eukaryota</taxon>
        <taxon>Viridiplantae</taxon>
        <taxon>Chlorophyta</taxon>
        <taxon>core chlorophytes</taxon>
        <taxon>Chlorophyceae</taxon>
        <taxon>CS clade</taxon>
        <taxon>Chlamydomonadales</taxon>
        <taxon>Chlamydomonadaceae</taxon>
        <taxon>Polytomella</taxon>
    </lineage>
</organism>